<dbReference type="GO" id="GO:0043041">
    <property type="term" value="P:amino acid activation for nonribosomal peptide biosynthetic process"/>
    <property type="evidence" value="ECO:0007669"/>
    <property type="project" value="TreeGrafter"/>
</dbReference>
<dbReference type="GO" id="GO:0044550">
    <property type="term" value="P:secondary metabolite biosynthetic process"/>
    <property type="evidence" value="ECO:0007669"/>
    <property type="project" value="TreeGrafter"/>
</dbReference>
<dbReference type="Pfam" id="PF00501">
    <property type="entry name" value="AMP-binding"/>
    <property type="match status" value="1"/>
</dbReference>
<protein>
    <submittedName>
        <fullName evidence="7">Acetyl-CoA synthetase-like protein</fullName>
    </submittedName>
</protein>
<comment type="similarity">
    <text evidence="4">Belongs to the NRP synthetase family.</text>
</comment>
<dbReference type="Proteomes" id="UP000240883">
    <property type="component" value="Unassembled WGS sequence"/>
</dbReference>
<dbReference type="EMBL" id="KZ678135">
    <property type="protein sequence ID" value="PSN67008.1"/>
    <property type="molecule type" value="Genomic_DNA"/>
</dbReference>
<dbReference type="GO" id="GO:0005737">
    <property type="term" value="C:cytoplasm"/>
    <property type="evidence" value="ECO:0007669"/>
    <property type="project" value="TreeGrafter"/>
</dbReference>
<keyword evidence="8" id="KW-1185">Reference proteome</keyword>
<keyword evidence="1" id="KW-0596">Phosphopantetheine</keyword>
<gene>
    <name evidence="7" type="ORF">BS50DRAFT_573783</name>
</gene>
<keyword evidence="3" id="KW-0436">Ligase</keyword>
<dbReference type="InterPro" id="IPR000873">
    <property type="entry name" value="AMP-dep_synth/lig_dom"/>
</dbReference>
<feature type="domain" description="AMP-dependent synthetase/ligase" evidence="6">
    <location>
        <begin position="1"/>
        <end position="62"/>
    </location>
</feature>
<dbReference type="Gene3D" id="3.40.50.12780">
    <property type="entry name" value="N-terminal domain of ligase-like"/>
    <property type="match status" value="1"/>
</dbReference>
<evidence type="ECO:0000256" key="2">
    <source>
        <dbReference type="ARBA" id="ARBA00022553"/>
    </source>
</evidence>
<evidence type="ECO:0000256" key="4">
    <source>
        <dbReference type="ARBA" id="ARBA00029454"/>
    </source>
</evidence>
<dbReference type="GO" id="GO:0031177">
    <property type="term" value="F:phosphopantetheine binding"/>
    <property type="evidence" value="ECO:0007669"/>
    <property type="project" value="TreeGrafter"/>
</dbReference>
<dbReference type="PANTHER" id="PTHR45527">
    <property type="entry name" value="NONRIBOSOMAL PEPTIDE SYNTHETASE"/>
    <property type="match status" value="1"/>
</dbReference>
<evidence type="ECO:0000256" key="5">
    <source>
        <dbReference type="SAM" id="MobiDB-lite"/>
    </source>
</evidence>
<dbReference type="InterPro" id="IPR042099">
    <property type="entry name" value="ANL_N_sf"/>
</dbReference>
<evidence type="ECO:0000259" key="6">
    <source>
        <dbReference type="Pfam" id="PF00501"/>
    </source>
</evidence>
<feature type="region of interest" description="Disordered" evidence="5">
    <location>
        <begin position="1"/>
        <end position="22"/>
    </location>
</feature>
<evidence type="ECO:0000256" key="1">
    <source>
        <dbReference type="ARBA" id="ARBA00022450"/>
    </source>
</evidence>
<evidence type="ECO:0000313" key="8">
    <source>
        <dbReference type="Proteomes" id="UP000240883"/>
    </source>
</evidence>
<dbReference type="PANTHER" id="PTHR45527:SF11">
    <property type="entry name" value="NONRIBOSOMAL PEPTIDE SYNTHETASE 5"/>
    <property type="match status" value="1"/>
</dbReference>
<sequence length="205" mass="22079">MYGPTEGTGGATIARLKPGQPVTIGRPNPTSRVYILGRCGRLMPPGAIGEIHIAGAQVAIGYANLPEETAARFVPDTVCPDLGEKMYRTGDEGYWDENGEVVCLGRRDRQVKMRGFRLDLDDLEARIIKALPEIKAAALTKSERGDTLVAMLQPASLQQEVVREAMVNKLPRQAVPSVIACVDEFPMTRAGKVDVKAIAATLAGH</sequence>
<dbReference type="InterPro" id="IPR045851">
    <property type="entry name" value="AMP-bd_C_sf"/>
</dbReference>
<dbReference type="STRING" id="1448308.A0A2T2NPK9"/>
<dbReference type="GO" id="GO:0016874">
    <property type="term" value="F:ligase activity"/>
    <property type="evidence" value="ECO:0007669"/>
    <property type="project" value="UniProtKB-KW"/>
</dbReference>
<dbReference type="Gene3D" id="3.30.300.30">
    <property type="match status" value="1"/>
</dbReference>
<proteinExistence type="inferred from homology"/>
<accession>A0A2T2NPK9</accession>
<dbReference type="AlphaFoldDB" id="A0A2T2NPK9"/>
<organism evidence="7 8">
    <name type="scientific">Corynespora cassiicola Philippines</name>
    <dbReference type="NCBI Taxonomy" id="1448308"/>
    <lineage>
        <taxon>Eukaryota</taxon>
        <taxon>Fungi</taxon>
        <taxon>Dikarya</taxon>
        <taxon>Ascomycota</taxon>
        <taxon>Pezizomycotina</taxon>
        <taxon>Dothideomycetes</taxon>
        <taxon>Pleosporomycetidae</taxon>
        <taxon>Pleosporales</taxon>
        <taxon>Corynesporascaceae</taxon>
        <taxon>Corynespora</taxon>
    </lineage>
</organism>
<keyword evidence="2" id="KW-0597">Phosphoprotein</keyword>
<name>A0A2T2NPK9_CORCC</name>
<feature type="compositionally biased region" description="Gly residues" evidence="5">
    <location>
        <begin position="1"/>
        <end position="10"/>
    </location>
</feature>
<dbReference type="OrthoDB" id="416786at2759"/>
<evidence type="ECO:0000256" key="3">
    <source>
        <dbReference type="ARBA" id="ARBA00022598"/>
    </source>
</evidence>
<evidence type="ECO:0000313" key="7">
    <source>
        <dbReference type="EMBL" id="PSN67008.1"/>
    </source>
</evidence>
<dbReference type="SUPFAM" id="SSF56801">
    <property type="entry name" value="Acetyl-CoA synthetase-like"/>
    <property type="match status" value="1"/>
</dbReference>
<reference evidence="7 8" key="1">
    <citation type="journal article" date="2018" name="Front. Microbiol.">
        <title>Genome-Wide Analysis of Corynespora cassiicola Leaf Fall Disease Putative Effectors.</title>
        <authorList>
            <person name="Lopez D."/>
            <person name="Ribeiro S."/>
            <person name="Label P."/>
            <person name="Fumanal B."/>
            <person name="Venisse J.S."/>
            <person name="Kohler A."/>
            <person name="de Oliveira R.R."/>
            <person name="Labutti K."/>
            <person name="Lipzen A."/>
            <person name="Lail K."/>
            <person name="Bauer D."/>
            <person name="Ohm R.A."/>
            <person name="Barry K.W."/>
            <person name="Spatafora J."/>
            <person name="Grigoriev I.V."/>
            <person name="Martin F.M."/>
            <person name="Pujade-Renaud V."/>
        </authorList>
    </citation>
    <scope>NUCLEOTIDE SEQUENCE [LARGE SCALE GENOMIC DNA]</scope>
    <source>
        <strain evidence="7 8">Philippines</strain>
    </source>
</reference>